<dbReference type="GO" id="GO:0008483">
    <property type="term" value="F:transaminase activity"/>
    <property type="evidence" value="ECO:0007669"/>
    <property type="project" value="UniProtKB-KW"/>
</dbReference>
<name>A0A149Q3T2_9PROT</name>
<sequence length="274" mass="28795">MSLVWLNGHLCEAAQAHVSLTDRGLTLGDGLFETLRVQNGRVRHLDLHMQRLQHGGAVLGLAVPDAATVAQAAQALLQATDVQNGSARLTVTRGVAPRGLLPLQQGEPTVFMTATAGQATVSSVSLMTSQTIRRDELSPLNRLKSLNYLPNILARQEAMRAGCDEALLLNVRGRVAETPISTVVIQEGGEFFTPSVGEGALPGVARAVLLQAGLLREESLSLARLKAAEGLYLINSLSVRQVKAFDGASVRQSAAGLSRLCAALDIPLPACGGA</sequence>
<protein>
    <recommendedName>
        <fullName evidence="2">Probable branched-chain-amino-acid aminotransferase</fullName>
    </recommendedName>
</protein>
<organism evidence="3 4">
    <name type="scientific">Acetobacter cerevisiae</name>
    <dbReference type="NCBI Taxonomy" id="178900"/>
    <lineage>
        <taxon>Bacteria</taxon>
        <taxon>Pseudomonadati</taxon>
        <taxon>Pseudomonadota</taxon>
        <taxon>Alphaproteobacteria</taxon>
        <taxon>Acetobacterales</taxon>
        <taxon>Acetobacteraceae</taxon>
        <taxon>Acetobacter</taxon>
    </lineage>
</organism>
<comment type="similarity">
    <text evidence="1">Belongs to the class-IV pyridoxal-phosphate-dependent aminotransferase family.</text>
</comment>
<dbReference type="Proteomes" id="UP000075473">
    <property type="component" value="Unassembled WGS sequence"/>
</dbReference>
<accession>A0A149Q3T2</accession>
<dbReference type="Gene3D" id="3.20.10.10">
    <property type="entry name" value="D-amino Acid Aminotransferase, subunit A, domain 2"/>
    <property type="match status" value="1"/>
</dbReference>
<dbReference type="AlphaFoldDB" id="A0A149Q3T2"/>
<dbReference type="GO" id="GO:0008153">
    <property type="term" value="P:4-aminobenzoate biosynthetic process"/>
    <property type="evidence" value="ECO:0007669"/>
    <property type="project" value="TreeGrafter"/>
</dbReference>
<gene>
    <name evidence="3" type="ORF">AD928_12495</name>
</gene>
<keyword evidence="3" id="KW-0808">Transferase</keyword>
<evidence type="ECO:0000313" key="4">
    <source>
        <dbReference type="Proteomes" id="UP000075473"/>
    </source>
</evidence>
<dbReference type="PANTHER" id="PTHR42743:SF2">
    <property type="entry name" value="AMINODEOXYCHORISMATE LYASE"/>
    <property type="match status" value="1"/>
</dbReference>
<dbReference type="GO" id="GO:0008696">
    <property type="term" value="F:4-amino-4-deoxychorismate lyase activity"/>
    <property type="evidence" value="ECO:0007669"/>
    <property type="project" value="TreeGrafter"/>
</dbReference>
<keyword evidence="3" id="KW-0032">Aminotransferase</keyword>
<dbReference type="InterPro" id="IPR043131">
    <property type="entry name" value="BCAT-like_N"/>
</dbReference>
<dbReference type="PATRIC" id="fig|178900.5.peg.1837"/>
<dbReference type="InterPro" id="IPR043132">
    <property type="entry name" value="BCAT-like_C"/>
</dbReference>
<dbReference type="InterPro" id="IPR050571">
    <property type="entry name" value="Class-IV_PLP-Dep_Aminotrnsfr"/>
</dbReference>
<dbReference type="PANTHER" id="PTHR42743">
    <property type="entry name" value="AMINO-ACID AMINOTRANSFERASE"/>
    <property type="match status" value="1"/>
</dbReference>
<dbReference type="SUPFAM" id="SSF56752">
    <property type="entry name" value="D-aminoacid aminotransferase-like PLP-dependent enzymes"/>
    <property type="match status" value="1"/>
</dbReference>
<dbReference type="RefSeq" id="WP_062250915.1">
    <property type="nucleotide sequence ID" value="NZ_LHZA01000156.1"/>
</dbReference>
<reference evidence="3 4" key="1">
    <citation type="submission" date="2015-06" db="EMBL/GenBank/DDBJ databases">
        <title>Improved classification and identification of acetic acid bacteria using matrix-assisted laser desorption/ionization time-of-flight mass spectrometry; Gluconobacter nephelii and Gluconobacter uchimurae are later heterotypic synonyms of Gluconobacter japonicus and Gluconobacter oxydans, respectively.</title>
        <authorList>
            <person name="Li L."/>
            <person name="Cleenwerck I."/>
            <person name="De Vuyst L."/>
            <person name="Vandamme P."/>
        </authorList>
    </citation>
    <scope>NUCLEOTIDE SEQUENCE [LARGE SCALE GENOMIC DNA]</scope>
    <source>
        <strain evidence="3 4">LMG 1625</strain>
    </source>
</reference>
<proteinExistence type="inferred from homology"/>
<dbReference type="EMBL" id="LHZA01000156">
    <property type="protein sequence ID" value="KXU92008.1"/>
    <property type="molecule type" value="Genomic_DNA"/>
</dbReference>
<evidence type="ECO:0000313" key="3">
    <source>
        <dbReference type="EMBL" id="KXU92008.1"/>
    </source>
</evidence>
<dbReference type="Pfam" id="PF01063">
    <property type="entry name" value="Aminotran_4"/>
    <property type="match status" value="1"/>
</dbReference>
<evidence type="ECO:0000256" key="2">
    <source>
        <dbReference type="ARBA" id="ARBA00014472"/>
    </source>
</evidence>
<evidence type="ECO:0000256" key="1">
    <source>
        <dbReference type="ARBA" id="ARBA00009320"/>
    </source>
</evidence>
<dbReference type="InterPro" id="IPR036038">
    <property type="entry name" value="Aminotransferase-like"/>
</dbReference>
<comment type="caution">
    <text evidence="3">The sequence shown here is derived from an EMBL/GenBank/DDBJ whole genome shotgun (WGS) entry which is preliminary data.</text>
</comment>
<dbReference type="Gene3D" id="3.30.470.10">
    <property type="match status" value="1"/>
</dbReference>
<dbReference type="InterPro" id="IPR001544">
    <property type="entry name" value="Aminotrans_IV"/>
</dbReference>
<dbReference type="GO" id="GO:0005829">
    <property type="term" value="C:cytosol"/>
    <property type="evidence" value="ECO:0007669"/>
    <property type="project" value="TreeGrafter"/>
</dbReference>